<dbReference type="EMBL" id="NRRV01000100">
    <property type="protein sequence ID" value="MBK1633628.1"/>
    <property type="molecule type" value="Genomic_DNA"/>
</dbReference>
<proteinExistence type="predicted"/>
<dbReference type="RefSeq" id="WP_200242571.1">
    <property type="nucleotide sequence ID" value="NZ_NRRV01000100.1"/>
</dbReference>
<comment type="caution">
    <text evidence="2">The sequence shown here is derived from an EMBL/GenBank/DDBJ whole genome shotgun (WGS) entry which is preliminary data.</text>
</comment>
<gene>
    <name evidence="2" type="ORF">CKO31_23355</name>
</gene>
<evidence type="ECO:0008006" key="4">
    <source>
        <dbReference type="Google" id="ProtNLM"/>
    </source>
</evidence>
<feature type="chain" id="PRO_5046227192" description="PEP-CTERM sorting domain-containing protein" evidence="1">
    <location>
        <begin position="28"/>
        <end position="331"/>
    </location>
</feature>
<protein>
    <recommendedName>
        <fullName evidence="4">PEP-CTERM sorting domain-containing protein</fullName>
    </recommendedName>
</protein>
<evidence type="ECO:0000313" key="2">
    <source>
        <dbReference type="EMBL" id="MBK1633628.1"/>
    </source>
</evidence>
<dbReference type="Proteomes" id="UP000748752">
    <property type="component" value="Unassembled WGS sequence"/>
</dbReference>
<keyword evidence="1" id="KW-0732">Signal</keyword>
<dbReference type="NCBIfam" id="NF038130">
    <property type="entry name" value="PEP_NF038130"/>
    <property type="match status" value="1"/>
</dbReference>
<evidence type="ECO:0000313" key="3">
    <source>
        <dbReference type="Proteomes" id="UP000748752"/>
    </source>
</evidence>
<reference evidence="2 3" key="1">
    <citation type="journal article" date="2020" name="Microorganisms">
        <title>Osmotic Adaptation and Compatible Solute Biosynthesis of Phototrophic Bacteria as Revealed from Genome Analyses.</title>
        <authorList>
            <person name="Imhoff J.F."/>
            <person name="Rahn T."/>
            <person name="Kunzel S."/>
            <person name="Keller A."/>
            <person name="Neulinger S.C."/>
        </authorList>
    </citation>
    <scope>NUCLEOTIDE SEQUENCE [LARGE SCALE GENOMIC DNA]</scope>
    <source>
        <strain evidence="2 3">DSM 6210</strain>
    </source>
</reference>
<evidence type="ECO:0000256" key="1">
    <source>
        <dbReference type="SAM" id="SignalP"/>
    </source>
</evidence>
<keyword evidence="3" id="KW-1185">Reference proteome</keyword>
<name>A0ABS1CPL1_9GAMM</name>
<accession>A0ABS1CPL1</accession>
<feature type="signal peptide" evidence="1">
    <location>
        <begin position="1"/>
        <end position="27"/>
    </location>
</feature>
<organism evidence="2 3">
    <name type="scientific">Thiohalocapsa halophila</name>
    <dbReference type="NCBI Taxonomy" id="69359"/>
    <lineage>
        <taxon>Bacteria</taxon>
        <taxon>Pseudomonadati</taxon>
        <taxon>Pseudomonadota</taxon>
        <taxon>Gammaproteobacteria</taxon>
        <taxon>Chromatiales</taxon>
        <taxon>Chromatiaceae</taxon>
        <taxon>Thiohalocapsa</taxon>
    </lineage>
</organism>
<sequence length="331" mass="34314">MTGKRVSAVSVVALVAASALWAEVASASVVTISNVSITGTYDVWEADVSGVLTNSGQLTPPPPLETYLSGSAANPGDNIELGNGRAYTDWQSGVRTTLTGDLGTAYAVDLVTPTLADWGNILTLQPSALAYDYVNAALASIGKSSADWDENALVGIGVGPVTFEQAVQAFVFGEGLNPTTSGALAVSDPNPGYVLLEDAGSKSAVVRVGLQGNFDASVIVEPLLPFVGYDPQTDPFPPQASEVVRLDLYGAGNELLSSDFKFAFSATRTGQAPEDPDCFPNGGLPDDRCSYTGNYEVTQQVPVPTTLALLTIALGGLAGVRQGCKPGQRHR</sequence>